<keyword evidence="7 10" id="KW-0811">Translocation</keyword>
<dbReference type="Pfam" id="PF00344">
    <property type="entry name" value="SecY"/>
    <property type="match status" value="1"/>
</dbReference>
<evidence type="ECO:0000256" key="8">
    <source>
        <dbReference type="ARBA" id="ARBA00023136"/>
    </source>
</evidence>
<evidence type="ECO:0000256" key="9">
    <source>
        <dbReference type="ARBA" id="ARBA00039733"/>
    </source>
</evidence>
<evidence type="ECO:0000256" key="6">
    <source>
        <dbReference type="ARBA" id="ARBA00022989"/>
    </source>
</evidence>
<reference evidence="14 15" key="1">
    <citation type="submission" date="2020-03" db="EMBL/GenBank/DDBJ databases">
        <title>Metabolic flexibility allows generalist bacteria to become dominant in a frequently disturbed ecosystem.</title>
        <authorList>
            <person name="Chen Y.-J."/>
            <person name="Leung P.M."/>
            <person name="Bay S.K."/>
            <person name="Hugenholtz P."/>
            <person name="Kessler A.J."/>
            <person name="Shelley G."/>
            <person name="Waite D.W."/>
            <person name="Cook P.L."/>
            <person name="Greening C."/>
        </authorList>
    </citation>
    <scope>NUCLEOTIDE SEQUENCE [LARGE SCALE GENOMIC DNA]</scope>
    <source>
        <strain evidence="14">SS_bin_28</strain>
    </source>
</reference>
<comment type="function">
    <text evidence="10 11">The central subunit of the protein translocation channel SecYEG. Consists of two halves formed by TMs 1-5 and 6-10. These two domains form a lateral gate at the front which open onto the bilayer between TMs 2 and 7, and are clamped together by SecE at the back. The channel is closed by both a pore ring composed of hydrophobic SecY resides and a short helix (helix 2A) on the extracellular side of the membrane which forms a plug. The plug probably moves laterally to allow the channel to open. The ring and the pore may move independently.</text>
</comment>
<evidence type="ECO:0000256" key="12">
    <source>
        <dbReference type="RuleBase" id="RU003484"/>
    </source>
</evidence>
<comment type="similarity">
    <text evidence="2 10 13">Belongs to the SecY/SEC61-alpha family.</text>
</comment>
<keyword evidence="4 10" id="KW-0812">Transmembrane</keyword>
<accession>A0A7Y2E4R1</accession>
<evidence type="ECO:0000256" key="10">
    <source>
        <dbReference type="HAMAP-Rule" id="MF_01465"/>
    </source>
</evidence>
<feature type="transmembrane region" description="Helical" evidence="10">
    <location>
        <begin position="393"/>
        <end position="411"/>
    </location>
</feature>
<evidence type="ECO:0000256" key="1">
    <source>
        <dbReference type="ARBA" id="ARBA00004141"/>
    </source>
</evidence>
<proteinExistence type="inferred from homology"/>
<dbReference type="HAMAP" id="MF_01465">
    <property type="entry name" value="SecY"/>
    <property type="match status" value="1"/>
</dbReference>
<keyword evidence="3 10" id="KW-0813">Transport</keyword>
<dbReference type="EMBL" id="JABDJR010000003">
    <property type="protein sequence ID" value="NNF05146.1"/>
    <property type="molecule type" value="Genomic_DNA"/>
</dbReference>
<dbReference type="AlphaFoldDB" id="A0A7Y2E4R1"/>
<comment type="caution">
    <text evidence="10">Lacks conserved residue(s) required for the propagation of feature annotation.</text>
</comment>
<evidence type="ECO:0000256" key="2">
    <source>
        <dbReference type="ARBA" id="ARBA00005751"/>
    </source>
</evidence>
<name>A0A7Y2E4R1_UNCEI</name>
<sequence length="438" mass="47811">MLNKLQNVFSIPELKKRIIFTGAMLIVYRLGGHIPTPGVDGAALKAYFAQNQGTLFGLYDMFVGGAFERATVFALGIMPYISASIIIQLFGAVIPYFERLQKEGEEGRKKITQLTRYGTVFLAAIQSFGIAIFLQNLNAQGSTPVVPNTGVGFILLTVLTLTAGTIFIMWLGEQITDRGIGNGISLLITIGIIAMYPNDILNTLRAWTAGQFNILELIILGLVLLGVTVLVVLMVLGVRKIPVQYAKRVVGRKMYGGQSTHIPLRVNTAGVMPIIFAQSIIAFPGTLAALFPGNDIMAAIQTWFSPGAAPYVIIYGAMIVFFTYFYTAIILNPVDLADNMRKYGGFIPGIRPGKKTAEYIDLVLTRITLPGSIFLAFIAILPDIMIAKFGVPFYFGGTGLLIVVGVMLDTMSQIESHLHMRHYDGFMKSGKMRSGNTR</sequence>
<keyword evidence="8 10" id="KW-0472">Membrane</keyword>
<dbReference type="GO" id="GO:0005886">
    <property type="term" value="C:plasma membrane"/>
    <property type="evidence" value="ECO:0007669"/>
    <property type="project" value="UniProtKB-SubCell"/>
</dbReference>
<feature type="transmembrane region" description="Helical" evidence="10">
    <location>
        <begin position="149"/>
        <end position="172"/>
    </location>
</feature>
<feature type="transmembrane region" description="Helical" evidence="10">
    <location>
        <begin position="217"/>
        <end position="238"/>
    </location>
</feature>
<dbReference type="GO" id="GO:0065002">
    <property type="term" value="P:intracellular protein transmembrane transport"/>
    <property type="evidence" value="ECO:0007669"/>
    <property type="project" value="UniProtKB-UniRule"/>
</dbReference>
<dbReference type="InterPro" id="IPR026593">
    <property type="entry name" value="SecY"/>
</dbReference>
<evidence type="ECO:0000256" key="13">
    <source>
        <dbReference type="RuleBase" id="RU004349"/>
    </source>
</evidence>
<feature type="transmembrane region" description="Helical" evidence="10">
    <location>
        <begin position="77"/>
        <end position="97"/>
    </location>
</feature>
<dbReference type="GO" id="GO:0043952">
    <property type="term" value="P:protein transport by the Sec complex"/>
    <property type="evidence" value="ECO:0007669"/>
    <property type="project" value="UniProtKB-UniRule"/>
</dbReference>
<evidence type="ECO:0000313" key="14">
    <source>
        <dbReference type="EMBL" id="NNF05146.1"/>
    </source>
</evidence>
<keyword evidence="6 10" id="KW-1133">Transmembrane helix</keyword>
<evidence type="ECO:0000313" key="15">
    <source>
        <dbReference type="Proteomes" id="UP000547674"/>
    </source>
</evidence>
<dbReference type="PIRSF" id="PIRSF004557">
    <property type="entry name" value="SecY"/>
    <property type="match status" value="1"/>
</dbReference>
<evidence type="ECO:0000256" key="7">
    <source>
        <dbReference type="ARBA" id="ARBA00023010"/>
    </source>
</evidence>
<organism evidence="14 15">
    <name type="scientific">Eiseniibacteriota bacterium</name>
    <dbReference type="NCBI Taxonomy" id="2212470"/>
    <lineage>
        <taxon>Bacteria</taxon>
        <taxon>Candidatus Eiseniibacteriota</taxon>
    </lineage>
</organism>
<feature type="transmembrane region" description="Helical" evidence="10">
    <location>
        <begin position="271"/>
        <end position="291"/>
    </location>
</feature>
<comment type="subunit">
    <text evidence="10">Component of the Sec protein translocase complex. Heterotrimer consisting of SecY, SecE and SecG subunits. The heterotrimers can form oligomers, although 1 heterotrimer is thought to be able to translocate proteins. Interacts with the ribosome. Interacts with SecDF, and other proteins may be involved. Interacts with SecA.</text>
</comment>
<dbReference type="PROSITE" id="PS00755">
    <property type="entry name" value="SECY_1"/>
    <property type="match status" value="1"/>
</dbReference>
<evidence type="ECO:0000256" key="4">
    <source>
        <dbReference type="ARBA" id="ARBA00022692"/>
    </source>
</evidence>
<dbReference type="Gene3D" id="1.10.3370.10">
    <property type="entry name" value="SecY subunit domain"/>
    <property type="match status" value="1"/>
</dbReference>
<evidence type="ECO:0000256" key="5">
    <source>
        <dbReference type="ARBA" id="ARBA00022927"/>
    </source>
</evidence>
<comment type="subcellular location">
    <subcellularLocation>
        <location evidence="10">Cell membrane</location>
        <topology evidence="10">Multi-pass membrane protein</topology>
    </subcellularLocation>
    <subcellularLocation>
        <location evidence="1 12">Membrane</location>
        <topology evidence="1 12">Multi-pass membrane protein</topology>
    </subcellularLocation>
</comment>
<dbReference type="PROSITE" id="PS00756">
    <property type="entry name" value="SECY_2"/>
    <property type="match status" value="1"/>
</dbReference>
<dbReference type="InterPro" id="IPR002208">
    <property type="entry name" value="SecY/SEC61-alpha"/>
</dbReference>
<keyword evidence="5 10" id="KW-0653">Protein transport</keyword>
<evidence type="ECO:0000256" key="3">
    <source>
        <dbReference type="ARBA" id="ARBA00022448"/>
    </source>
</evidence>
<keyword evidence="10" id="KW-1003">Cell membrane</keyword>
<dbReference type="PRINTS" id="PR00303">
    <property type="entry name" value="SECYTRNLCASE"/>
</dbReference>
<feature type="transmembrane region" description="Helical" evidence="10">
    <location>
        <begin position="311"/>
        <end position="331"/>
    </location>
</feature>
<dbReference type="FunFam" id="1.10.3370.10:FF:000001">
    <property type="entry name" value="Preprotein translocase subunit SecY"/>
    <property type="match status" value="1"/>
</dbReference>
<dbReference type="PANTHER" id="PTHR10906">
    <property type="entry name" value="SECY/SEC61-ALPHA FAMILY MEMBER"/>
    <property type="match status" value="1"/>
</dbReference>
<dbReference type="GO" id="GO:0006605">
    <property type="term" value="P:protein targeting"/>
    <property type="evidence" value="ECO:0007669"/>
    <property type="project" value="UniProtKB-UniRule"/>
</dbReference>
<dbReference type="NCBIfam" id="TIGR00967">
    <property type="entry name" value="3a0501s007"/>
    <property type="match status" value="1"/>
</dbReference>
<protein>
    <recommendedName>
        <fullName evidence="9 10">Protein translocase subunit SecY</fullName>
    </recommendedName>
</protein>
<gene>
    <name evidence="10 14" type="primary">secY</name>
    <name evidence="14" type="ORF">HKN21_00160</name>
</gene>
<dbReference type="Proteomes" id="UP000547674">
    <property type="component" value="Unassembled WGS sequence"/>
</dbReference>
<feature type="transmembrane region" description="Helical" evidence="10">
    <location>
        <begin position="179"/>
        <end position="197"/>
    </location>
</feature>
<dbReference type="InterPro" id="IPR023201">
    <property type="entry name" value="SecY_dom_sf"/>
</dbReference>
<dbReference type="SUPFAM" id="SSF103491">
    <property type="entry name" value="Preprotein translocase SecY subunit"/>
    <property type="match status" value="1"/>
</dbReference>
<feature type="transmembrane region" description="Helical" evidence="10">
    <location>
        <begin position="359"/>
        <end position="381"/>
    </location>
</feature>
<dbReference type="InterPro" id="IPR030659">
    <property type="entry name" value="SecY_CS"/>
</dbReference>
<comment type="caution">
    <text evidence="14">The sequence shown here is derived from an EMBL/GenBank/DDBJ whole genome shotgun (WGS) entry which is preliminary data.</text>
</comment>
<evidence type="ECO:0000256" key="11">
    <source>
        <dbReference type="RuleBase" id="RU000537"/>
    </source>
</evidence>
<feature type="transmembrane region" description="Helical" evidence="10">
    <location>
        <begin position="117"/>
        <end position="137"/>
    </location>
</feature>